<name>A0A9P9A179_9PEZI</name>
<feature type="domain" description="Survival Motor Neuron Gemin2-binding" evidence="7">
    <location>
        <begin position="11"/>
        <end position="34"/>
    </location>
</feature>
<dbReference type="InterPro" id="IPR049481">
    <property type="entry name" value="SMN_G2-BD"/>
</dbReference>
<comment type="similarity">
    <text evidence="2">Belongs to the SMN family.</text>
</comment>
<dbReference type="InterPro" id="IPR040424">
    <property type="entry name" value="Smn1"/>
</dbReference>
<dbReference type="Proteomes" id="UP000758603">
    <property type="component" value="Unassembled WGS sequence"/>
</dbReference>
<dbReference type="PANTHER" id="PTHR39267">
    <property type="entry name" value="SURVIVAL MOTOR NEURON-LIKE PROTEIN 1"/>
    <property type="match status" value="1"/>
</dbReference>
<dbReference type="GO" id="GO:0006397">
    <property type="term" value="P:mRNA processing"/>
    <property type="evidence" value="ECO:0007669"/>
    <property type="project" value="UniProtKB-KW"/>
</dbReference>
<dbReference type="GO" id="GO:0005634">
    <property type="term" value="C:nucleus"/>
    <property type="evidence" value="ECO:0007669"/>
    <property type="project" value="UniProtKB-SubCell"/>
</dbReference>
<comment type="caution">
    <text evidence="8">The sequence shown here is derived from an EMBL/GenBank/DDBJ whole genome shotgun (WGS) entry which is preliminary data.</text>
</comment>
<comment type="subcellular location">
    <subcellularLocation>
        <location evidence="1">Nucleus</location>
    </subcellularLocation>
</comment>
<keyword evidence="5" id="KW-0539">Nucleus</keyword>
<keyword evidence="9" id="KW-1185">Reference proteome</keyword>
<dbReference type="OrthoDB" id="197400at2759"/>
<evidence type="ECO:0000256" key="5">
    <source>
        <dbReference type="ARBA" id="ARBA00023242"/>
    </source>
</evidence>
<dbReference type="GeneID" id="70135566"/>
<organism evidence="8 9">
    <name type="scientific">Truncatella angustata</name>
    <dbReference type="NCBI Taxonomy" id="152316"/>
    <lineage>
        <taxon>Eukaryota</taxon>
        <taxon>Fungi</taxon>
        <taxon>Dikarya</taxon>
        <taxon>Ascomycota</taxon>
        <taxon>Pezizomycotina</taxon>
        <taxon>Sordariomycetes</taxon>
        <taxon>Xylariomycetidae</taxon>
        <taxon>Amphisphaeriales</taxon>
        <taxon>Sporocadaceae</taxon>
        <taxon>Truncatella</taxon>
    </lineage>
</organism>
<sequence>MASTEPNLTQEEIWDDSALVNSWNDALKEYKKYHSIHSKGGNVEDVINPNKVGEGSDAKRRDEPAEDWNAKVDDVDAQTEGVQESENVADQHSQLPVAGAAFVPAPLLGSVRDESLKKLLMSWYYAGYYTGFYEGQQAQQ</sequence>
<evidence type="ECO:0000256" key="6">
    <source>
        <dbReference type="SAM" id="MobiDB-lite"/>
    </source>
</evidence>
<dbReference type="CDD" id="cd22851">
    <property type="entry name" value="SMN_N"/>
    <property type="match status" value="1"/>
</dbReference>
<dbReference type="PANTHER" id="PTHR39267:SF1">
    <property type="entry name" value="SURVIVAL MOTOR NEURON PROTEIN"/>
    <property type="match status" value="1"/>
</dbReference>
<dbReference type="Pfam" id="PF20636">
    <property type="entry name" value="SMN_G2-BD"/>
    <property type="match status" value="1"/>
</dbReference>
<feature type="compositionally biased region" description="Polar residues" evidence="6">
    <location>
        <begin position="80"/>
        <end position="91"/>
    </location>
</feature>
<evidence type="ECO:0000256" key="4">
    <source>
        <dbReference type="ARBA" id="ARBA00023187"/>
    </source>
</evidence>
<proteinExistence type="inferred from homology"/>
<accession>A0A9P9A179</accession>
<evidence type="ECO:0000256" key="3">
    <source>
        <dbReference type="ARBA" id="ARBA00022664"/>
    </source>
</evidence>
<evidence type="ECO:0000313" key="8">
    <source>
        <dbReference type="EMBL" id="KAH6656750.1"/>
    </source>
</evidence>
<dbReference type="AlphaFoldDB" id="A0A9P9A179"/>
<dbReference type="EMBL" id="JAGPXC010000002">
    <property type="protein sequence ID" value="KAH6656750.1"/>
    <property type="molecule type" value="Genomic_DNA"/>
</dbReference>
<protein>
    <recommendedName>
        <fullName evidence="7">Survival Motor Neuron Gemin2-binding domain-containing protein</fullName>
    </recommendedName>
</protein>
<dbReference type="CDD" id="cd22852">
    <property type="entry name" value="SMN_C"/>
    <property type="match status" value="1"/>
</dbReference>
<keyword evidence="3" id="KW-0507">mRNA processing</keyword>
<dbReference type="GO" id="GO:0008380">
    <property type="term" value="P:RNA splicing"/>
    <property type="evidence" value="ECO:0007669"/>
    <property type="project" value="UniProtKB-KW"/>
</dbReference>
<keyword evidence="4" id="KW-0508">mRNA splicing</keyword>
<dbReference type="RefSeq" id="XP_045960984.1">
    <property type="nucleotide sequence ID" value="XM_046106675.1"/>
</dbReference>
<gene>
    <name evidence="8" type="ORF">BKA67DRAFT_655061</name>
</gene>
<evidence type="ECO:0000259" key="7">
    <source>
        <dbReference type="Pfam" id="PF20636"/>
    </source>
</evidence>
<dbReference type="InterPro" id="IPR047313">
    <property type="entry name" value="SMN_C"/>
</dbReference>
<evidence type="ECO:0000256" key="2">
    <source>
        <dbReference type="ARBA" id="ARBA00005371"/>
    </source>
</evidence>
<reference evidence="8" key="1">
    <citation type="journal article" date="2021" name="Nat. Commun.">
        <title>Genetic determinants of endophytism in the Arabidopsis root mycobiome.</title>
        <authorList>
            <person name="Mesny F."/>
            <person name="Miyauchi S."/>
            <person name="Thiergart T."/>
            <person name="Pickel B."/>
            <person name="Atanasova L."/>
            <person name="Karlsson M."/>
            <person name="Huettel B."/>
            <person name="Barry K.W."/>
            <person name="Haridas S."/>
            <person name="Chen C."/>
            <person name="Bauer D."/>
            <person name="Andreopoulos W."/>
            <person name="Pangilinan J."/>
            <person name="LaButti K."/>
            <person name="Riley R."/>
            <person name="Lipzen A."/>
            <person name="Clum A."/>
            <person name="Drula E."/>
            <person name="Henrissat B."/>
            <person name="Kohler A."/>
            <person name="Grigoriev I.V."/>
            <person name="Martin F.M."/>
            <person name="Hacquard S."/>
        </authorList>
    </citation>
    <scope>NUCLEOTIDE SEQUENCE</scope>
    <source>
        <strain evidence="8">MPI-SDFR-AT-0073</strain>
    </source>
</reference>
<feature type="region of interest" description="Disordered" evidence="6">
    <location>
        <begin position="42"/>
        <end position="91"/>
    </location>
</feature>
<evidence type="ECO:0000256" key="1">
    <source>
        <dbReference type="ARBA" id="ARBA00004123"/>
    </source>
</evidence>
<evidence type="ECO:0000313" key="9">
    <source>
        <dbReference type="Proteomes" id="UP000758603"/>
    </source>
</evidence>
<feature type="compositionally biased region" description="Basic and acidic residues" evidence="6">
    <location>
        <begin position="54"/>
        <end position="74"/>
    </location>
</feature>